<dbReference type="STRING" id="1236976.JCM16418_346"/>
<organism evidence="2 3">
    <name type="scientific">Paenibacillus pini JCM 16418</name>
    <dbReference type="NCBI Taxonomy" id="1236976"/>
    <lineage>
        <taxon>Bacteria</taxon>
        <taxon>Bacillati</taxon>
        <taxon>Bacillota</taxon>
        <taxon>Bacilli</taxon>
        <taxon>Bacillales</taxon>
        <taxon>Paenibacillaceae</taxon>
        <taxon>Paenibacillus</taxon>
    </lineage>
</organism>
<dbReference type="Gene3D" id="3.30.457.10">
    <property type="entry name" value="Copper amine oxidase-like, N-terminal domain"/>
    <property type="match status" value="1"/>
</dbReference>
<dbReference type="OrthoDB" id="2532945at2"/>
<evidence type="ECO:0000259" key="1">
    <source>
        <dbReference type="Pfam" id="PF07833"/>
    </source>
</evidence>
<dbReference type="RefSeq" id="WP_036645438.1">
    <property type="nucleotide sequence ID" value="NZ_BAVZ01000001.1"/>
</dbReference>
<sequence>MDMKKWKLMLGILAAVLTVGTGSVSAAKESKIALNYKDTGMGSSQIIVESTTFVPLKSLAAAMGYTLSWNQKAKSANLIRPDREVIFTLGATLVKVNGTSLPLSKTPRMVNGSIYVPLVSAVHASGGRIGYNSSSGQLDIVDIPRFVTASVKGRSYWVSQKNGEVYYLSTSTGKPDKIGNIPLKESPYTQQLELKEAGSGSDLLFLKDDHYAMFNDFSNGYQLLIQNKKIVKQMDYHYVTSSYQHAPLLKTTQLFMTDGQSVQYIKQNGSLGQLYELEKITGQTGFFKVEYAAEDLMLVRSVDTIQLFAINTNYSQSTNLSLQLISPEDQKDWNNIDAKDMYVLPRMLVLTKRAGNILTFNYTPILTEKVKTVTYTLVSK</sequence>
<comment type="caution">
    <text evidence="2">The sequence shown here is derived from an EMBL/GenBank/DDBJ whole genome shotgun (WGS) entry which is preliminary data.</text>
</comment>
<dbReference type="eggNOG" id="COG3672">
    <property type="taxonomic scope" value="Bacteria"/>
</dbReference>
<reference evidence="2 3" key="1">
    <citation type="journal article" date="2014" name="Genome Announc.">
        <title>Draft Genome Sequence of Paenibacillus pini JCM 16418T, Isolated from the Rhizosphere of Pine Tree.</title>
        <authorList>
            <person name="Yuki M."/>
            <person name="Oshima K."/>
            <person name="Suda W."/>
            <person name="Oshida Y."/>
            <person name="Kitamura K."/>
            <person name="Iida Y."/>
            <person name="Hattori M."/>
            <person name="Ohkuma M."/>
        </authorList>
    </citation>
    <scope>NUCLEOTIDE SEQUENCE [LARGE SCALE GENOMIC DNA]</scope>
    <source>
        <strain evidence="2 3">JCM 16418</strain>
    </source>
</reference>
<dbReference type="AlphaFoldDB" id="W7YNX2"/>
<accession>W7YNX2</accession>
<proteinExistence type="predicted"/>
<dbReference type="EMBL" id="BAVZ01000001">
    <property type="protein sequence ID" value="GAF06391.1"/>
    <property type="molecule type" value="Genomic_DNA"/>
</dbReference>
<evidence type="ECO:0000313" key="2">
    <source>
        <dbReference type="EMBL" id="GAF06391.1"/>
    </source>
</evidence>
<evidence type="ECO:0000313" key="3">
    <source>
        <dbReference type="Proteomes" id="UP000019364"/>
    </source>
</evidence>
<dbReference type="Proteomes" id="UP000019364">
    <property type="component" value="Unassembled WGS sequence"/>
</dbReference>
<dbReference type="SUPFAM" id="SSF55383">
    <property type="entry name" value="Copper amine oxidase, domain N"/>
    <property type="match status" value="1"/>
</dbReference>
<dbReference type="InterPro" id="IPR036582">
    <property type="entry name" value="Mao_N_sf"/>
</dbReference>
<dbReference type="InterPro" id="IPR012854">
    <property type="entry name" value="Cu_amine_oxidase-like_N"/>
</dbReference>
<gene>
    <name evidence="2" type="ORF">JCM16418_346</name>
</gene>
<protein>
    <submittedName>
        <fullName evidence="2">Copper amine oxidase-like protein</fullName>
    </submittedName>
</protein>
<dbReference type="Pfam" id="PF07833">
    <property type="entry name" value="Cu_amine_oxidN1"/>
    <property type="match status" value="1"/>
</dbReference>
<feature type="domain" description="Copper amine oxidase-like N-terminal" evidence="1">
    <location>
        <begin position="41"/>
        <end position="138"/>
    </location>
</feature>
<keyword evidence="3" id="KW-1185">Reference proteome</keyword>
<name>W7YNX2_9BACL</name>